<keyword evidence="2" id="KW-1185">Reference proteome</keyword>
<reference evidence="1 2" key="1">
    <citation type="journal article" date="2012" name="Genome Biol.">
        <title>Genome and low-iron response of an oceanic diatom adapted to chronic iron limitation.</title>
        <authorList>
            <person name="Lommer M."/>
            <person name="Specht M."/>
            <person name="Roy A.S."/>
            <person name="Kraemer L."/>
            <person name="Andreson R."/>
            <person name="Gutowska M.A."/>
            <person name="Wolf J."/>
            <person name="Bergner S.V."/>
            <person name="Schilhabel M.B."/>
            <person name="Klostermeier U.C."/>
            <person name="Beiko R.G."/>
            <person name="Rosenstiel P."/>
            <person name="Hippler M."/>
            <person name="Laroche J."/>
        </authorList>
    </citation>
    <scope>NUCLEOTIDE SEQUENCE [LARGE SCALE GENOMIC DNA]</scope>
    <source>
        <strain evidence="1 2">CCMP1005</strain>
    </source>
</reference>
<gene>
    <name evidence="1" type="ORF">THAOC_08929</name>
</gene>
<name>K0STT2_THAOC</name>
<evidence type="ECO:0000313" key="2">
    <source>
        <dbReference type="Proteomes" id="UP000266841"/>
    </source>
</evidence>
<feature type="non-terminal residue" evidence="1">
    <location>
        <position position="30"/>
    </location>
</feature>
<comment type="caution">
    <text evidence="1">The sequence shown here is derived from an EMBL/GenBank/DDBJ whole genome shotgun (WGS) entry which is preliminary data.</text>
</comment>
<proteinExistence type="predicted"/>
<evidence type="ECO:0000313" key="1">
    <source>
        <dbReference type="EMBL" id="EJK69778.1"/>
    </source>
</evidence>
<dbReference type="Proteomes" id="UP000266841">
    <property type="component" value="Unassembled WGS sequence"/>
</dbReference>
<dbReference type="AlphaFoldDB" id="K0STT2"/>
<dbReference type="EMBL" id="AGNL01009573">
    <property type="protein sequence ID" value="EJK69778.1"/>
    <property type="molecule type" value="Genomic_DNA"/>
</dbReference>
<organism evidence="1 2">
    <name type="scientific">Thalassiosira oceanica</name>
    <name type="common">Marine diatom</name>
    <dbReference type="NCBI Taxonomy" id="159749"/>
    <lineage>
        <taxon>Eukaryota</taxon>
        <taxon>Sar</taxon>
        <taxon>Stramenopiles</taxon>
        <taxon>Ochrophyta</taxon>
        <taxon>Bacillariophyta</taxon>
        <taxon>Coscinodiscophyceae</taxon>
        <taxon>Thalassiosirophycidae</taxon>
        <taxon>Thalassiosirales</taxon>
        <taxon>Thalassiosiraceae</taxon>
        <taxon>Thalassiosira</taxon>
    </lineage>
</organism>
<protein>
    <submittedName>
        <fullName evidence="1">Uncharacterized protein</fullName>
    </submittedName>
</protein>
<sequence length="30" mass="3470">MITAPFTSLERCHGLLIRHERDLGIDDGFR</sequence>
<accession>K0STT2</accession>